<dbReference type="Proteomes" id="UP001177023">
    <property type="component" value="Unassembled WGS sequence"/>
</dbReference>
<sequence length="116" mass="13509">MWCLLSLYFFFRLSLSDEIPCQEQYTDWIVIEPCTAECGRCGLELSVRSCFEECECNGPFYRNITCPKRHCLHPKPACCEGFVRVVNPATKRYECASPEEKQQLVDDKKKNRAEDL</sequence>
<feature type="chain" id="PRO_5041381920" evidence="1">
    <location>
        <begin position="17"/>
        <end position="116"/>
    </location>
</feature>
<evidence type="ECO:0000313" key="3">
    <source>
        <dbReference type="Proteomes" id="UP001177023"/>
    </source>
</evidence>
<dbReference type="PANTHER" id="PTHR31507">
    <property type="entry name" value="PROTEIN CBG15923"/>
    <property type="match status" value="1"/>
</dbReference>
<comment type="caution">
    <text evidence="2">The sequence shown here is derived from an EMBL/GenBank/DDBJ whole genome shotgun (WGS) entry which is preliminary data.</text>
</comment>
<keyword evidence="3" id="KW-1185">Reference proteome</keyword>
<dbReference type="PANTHER" id="PTHR31507:SF3">
    <property type="entry name" value="TIL DOMAIN-CONTAINING PROTEIN"/>
    <property type="match status" value="1"/>
</dbReference>
<keyword evidence="1" id="KW-0732">Signal</keyword>
<feature type="non-terminal residue" evidence="2">
    <location>
        <position position="116"/>
    </location>
</feature>
<gene>
    <name evidence="2" type="ORF">MSPICULIGERA_LOCUS15267</name>
</gene>
<dbReference type="EMBL" id="CATQJA010002648">
    <property type="protein sequence ID" value="CAJ0576987.1"/>
    <property type="molecule type" value="Genomic_DNA"/>
</dbReference>
<reference evidence="2" key="1">
    <citation type="submission" date="2023-06" db="EMBL/GenBank/DDBJ databases">
        <authorList>
            <person name="Delattre M."/>
        </authorList>
    </citation>
    <scope>NUCLEOTIDE SEQUENCE</scope>
    <source>
        <strain evidence="2">AF72</strain>
    </source>
</reference>
<protein>
    <submittedName>
        <fullName evidence="2">Uncharacterized protein</fullName>
    </submittedName>
</protein>
<organism evidence="2 3">
    <name type="scientific">Mesorhabditis spiculigera</name>
    <dbReference type="NCBI Taxonomy" id="96644"/>
    <lineage>
        <taxon>Eukaryota</taxon>
        <taxon>Metazoa</taxon>
        <taxon>Ecdysozoa</taxon>
        <taxon>Nematoda</taxon>
        <taxon>Chromadorea</taxon>
        <taxon>Rhabditida</taxon>
        <taxon>Rhabditina</taxon>
        <taxon>Rhabditomorpha</taxon>
        <taxon>Rhabditoidea</taxon>
        <taxon>Rhabditidae</taxon>
        <taxon>Mesorhabditinae</taxon>
        <taxon>Mesorhabditis</taxon>
    </lineage>
</organism>
<evidence type="ECO:0000313" key="2">
    <source>
        <dbReference type="EMBL" id="CAJ0576987.1"/>
    </source>
</evidence>
<name>A0AA36CZZ0_9BILA</name>
<feature type="signal peptide" evidence="1">
    <location>
        <begin position="1"/>
        <end position="16"/>
    </location>
</feature>
<proteinExistence type="predicted"/>
<evidence type="ECO:0000256" key="1">
    <source>
        <dbReference type="SAM" id="SignalP"/>
    </source>
</evidence>
<dbReference type="AlphaFoldDB" id="A0AA36CZZ0"/>
<accession>A0AA36CZZ0</accession>